<dbReference type="InterPro" id="IPR018110">
    <property type="entry name" value="Mandel_Rmase/mucon_lact_enz_CS"/>
</dbReference>
<feature type="domain" description="Mandelate racemase/muconate lactonizing enzyme C-terminal" evidence="2">
    <location>
        <begin position="166"/>
        <end position="273"/>
    </location>
</feature>
<dbReference type="CDD" id="cd03316">
    <property type="entry name" value="MR_like"/>
    <property type="match status" value="1"/>
</dbReference>
<organism evidence="3 4">
    <name type="scientific">Prosthecobacter fluviatilis</name>
    <dbReference type="NCBI Taxonomy" id="445931"/>
    <lineage>
        <taxon>Bacteria</taxon>
        <taxon>Pseudomonadati</taxon>
        <taxon>Verrucomicrobiota</taxon>
        <taxon>Verrucomicrobiia</taxon>
        <taxon>Verrucomicrobiales</taxon>
        <taxon>Verrucomicrobiaceae</taxon>
        <taxon>Prosthecobacter</taxon>
    </lineage>
</organism>
<reference evidence="4" key="1">
    <citation type="journal article" date="2019" name="Int. J. Syst. Evol. Microbiol.">
        <title>The Global Catalogue of Microorganisms (GCM) 10K type strain sequencing project: providing services to taxonomists for standard genome sequencing and annotation.</title>
        <authorList>
            <consortium name="The Broad Institute Genomics Platform"/>
            <consortium name="The Broad Institute Genome Sequencing Center for Infectious Disease"/>
            <person name="Wu L."/>
            <person name="Ma J."/>
        </authorList>
    </citation>
    <scope>NUCLEOTIDE SEQUENCE [LARGE SCALE GENOMIC DNA]</scope>
    <source>
        <strain evidence="4">CGMCC 4.1469</strain>
    </source>
</reference>
<dbReference type="PANTHER" id="PTHR48080">
    <property type="entry name" value="D-GALACTONATE DEHYDRATASE-RELATED"/>
    <property type="match status" value="1"/>
</dbReference>
<protein>
    <submittedName>
        <fullName evidence="3">Mandelate racemase/muconate lactonizing enzyme family protein</fullName>
    </submittedName>
</protein>
<dbReference type="InterPro" id="IPR029017">
    <property type="entry name" value="Enolase-like_N"/>
</dbReference>
<accession>A0ABW0KKN6</accession>
<dbReference type="InterPro" id="IPR013341">
    <property type="entry name" value="Mandelate_racemase_N_dom"/>
</dbReference>
<evidence type="ECO:0000259" key="2">
    <source>
        <dbReference type="SMART" id="SM00922"/>
    </source>
</evidence>
<dbReference type="PANTHER" id="PTHR48080:SF2">
    <property type="entry name" value="D-GALACTONATE DEHYDRATASE"/>
    <property type="match status" value="1"/>
</dbReference>
<dbReference type="SFLD" id="SFLDG00179">
    <property type="entry name" value="mandelate_racemase"/>
    <property type="match status" value="1"/>
</dbReference>
<evidence type="ECO:0000313" key="4">
    <source>
        <dbReference type="Proteomes" id="UP001596052"/>
    </source>
</evidence>
<name>A0ABW0KKN6_9BACT</name>
<gene>
    <name evidence="3" type="ORF">ACFQDI_00460</name>
</gene>
<dbReference type="InterPro" id="IPR013342">
    <property type="entry name" value="Mandelate_racemase_C"/>
</dbReference>
<keyword evidence="4" id="KW-1185">Reference proteome</keyword>
<dbReference type="InterPro" id="IPR036849">
    <property type="entry name" value="Enolase-like_C_sf"/>
</dbReference>
<dbReference type="InterPro" id="IPR034593">
    <property type="entry name" value="DgoD-like"/>
</dbReference>
<sequence>MSRITAIETAIPSGIMPNLLLVRIHTEDGFIGCGETYYTPHAIAALIHDWMAERLLGADALAIEAHWRFIYERCTPFGHPGAEMRALSAIDLALWDILGQACNQPVYRLLGGPVRDAIPVYNTSGGPSYGALAGATEAPRHPGWPGYGDIGSKGPLQDNWASHFAAGDLAEELLAEGITAMKLWPFDRAAHRNGGLHISWADVEEGMKPLREIRSRVGMKMDIAIEGHAFFQLPAAERIAEALREIKPLWLEDVLRVDNAATLADFRRRSGLPIAASEMLLGRKEYLSVLQAQACDYCMVDPTWNGGISETRRVIDMAQTFNVPATIHDCTGPLTLFSGLHLAASSANVVFQETVRAHIRSFYDKLVDTLPVIVNGKAQLPTGTGLGTKLKDELFREGVNGWRKSVAK</sequence>
<dbReference type="Pfam" id="PF13378">
    <property type="entry name" value="MR_MLE_C"/>
    <property type="match status" value="1"/>
</dbReference>
<dbReference type="SMART" id="SM00922">
    <property type="entry name" value="MR_MLE"/>
    <property type="match status" value="1"/>
</dbReference>
<proteinExistence type="predicted"/>
<dbReference type="InterPro" id="IPR029065">
    <property type="entry name" value="Enolase_C-like"/>
</dbReference>
<keyword evidence="1" id="KW-0456">Lyase</keyword>
<dbReference type="Gene3D" id="3.30.390.10">
    <property type="entry name" value="Enolase-like, N-terminal domain"/>
    <property type="match status" value="1"/>
</dbReference>
<dbReference type="Pfam" id="PF02746">
    <property type="entry name" value="MR_MLE_N"/>
    <property type="match status" value="1"/>
</dbReference>
<evidence type="ECO:0000256" key="1">
    <source>
        <dbReference type="ARBA" id="ARBA00023239"/>
    </source>
</evidence>
<evidence type="ECO:0000313" key="3">
    <source>
        <dbReference type="EMBL" id="MFC5453308.1"/>
    </source>
</evidence>
<dbReference type="SFLD" id="SFLDS00001">
    <property type="entry name" value="Enolase"/>
    <property type="match status" value="1"/>
</dbReference>
<comment type="caution">
    <text evidence="3">The sequence shown here is derived from an EMBL/GenBank/DDBJ whole genome shotgun (WGS) entry which is preliminary data.</text>
</comment>
<dbReference type="EMBL" id="JBHSMQ010000001">
    <property type="protein sequence ID" value="MFC5453308.1"/>
    <property type="molecule type" value="Genomic_DNA"/>
</dbReference>
<dbReference type="SUPFAM" id="SSF51604">
    <property type="entry name" value="Enolase C-terminal domain-like"/>
    <property type="match status" value="1"/>
</dbReference>
<dbReference type="RefSeq" id="WP_377162261.1">
    <property type="nucleotide sequence ID" value="NZ_JBHSMQ010000001.1"/>
</dbReference>
<dbReference type="Gene3D" id="3.20.20.120">
    <property type="entry name" value="Enolase-like C-terminal domain"/>
    <property type="match status" value="1"/>
</dbReference>
<dbReference type="Proteomes" id="UP001596052">
    <property type="component" value="Unassembled WGS sequence"/>
</dbReference>
<dbReference type="PROSITE" id="PS00908">
    <property type="entry name" value="MR_MLE_1"/>
    <property type="match status" value="1"/>
</dbReference>
<dbReference type="SUPFAM" id="SSF54826">
    <property type="entry name" value="Enolase N-terminal domain-like"/>
    <property type="match status" value="1"/>
</dbReference>